<reference evidence="3" key="1">
    <citation type="submission" date="2021-02" db="EMBL/GenBank/DDBJ databases">
        <title>Leucobacter sp. CX169.</title>
        <authorList>
            <person name="Cheng Y."/>
        </authorList>
    </citation>
    <scope>NUCLEOTIDE SEQUENCE [LARGE SCALE GENOMIC DNA]</scope>
    <source>
        <strain evidence="3">JY899</strain>
    </source>
</reference>
<feature type="domain" description="Winged helix DNA-binding" evidence="1">
    <location>
        <begin position="20"/>
        <end position="96"/>
    </location>
</feature>
<protein>
    <submittedName>
        <fullName evidence="2">Transcriptional regulator</fullName>
    </submittedName>
</protein>
<dbReference type="Gene3D" id="1.10.10.10">
    <property type="entry name" value="Winged helix-like DNA-binding domain superfamily/Winged helix DNA-binding domain"/>
    <property type="match status" value="1"/>
</dbReference>
<gene>
    <name evidence="2" type="ORF">JVW63_11045</name>
</gene>
<organism evidence="2 3">
    <name type="scientific">Flaviflexus equikiangi</name>
    <dbReference type="NCBI Taxonomy" id="2758573"/>
    <lineage>
        <taxon>Bacteria</taxon>
        <taxon>Bacillati</taxon>
        <taxon>Actinomycetota</taxon>
        <taxon>Actinomycetes</taxon>
        <taxon>Actinomycetales</taxon>
        <taxon>Actinomycetaceae</taxon>
        <taxon>Flaviflexus</taxon>
    </lineage>
</organism>
<comment type="caution">
    <text evidence="2">The sequence shown here is derived from an EMBL/GenBank/DDBJ whole genome shotgun (WGS) entry which is preliminary data.</text>
</comment>
<dbReference type="RefSeq" id="WP_187997205.1">
    <property type="nucleotide sequence ID" value="NZ_JACEXG010000008.1"/>
</dbReference>
<dbReference type="PANTHER" id="PTHR37318">
    <property type="entry name" value="BSL7504 PROTEIN"/>
    <property type="match status" value="1"/>
</dbReference>
<dbReference type="EMBL" id="JAFFJS010000008">
    <property type="protein sequence ID" value="MBM9434229.1"/>
    <property type="molecule type" value="Genomic_DNA"/>
</dbReference>
<accession>A0ABS2THT9</accession>
<proteinExistence type="predicted"/>
<evidence type="ECO:0000313" key="3">
    <source>
        <dbReference type="Proteomes" id="UP000705983"/>
    </source>
</evidence>
<dbReference type="InterPro" id="IPR027395">
    <property type="entry name" value="WH_DNA-bd_dom"/>
</dbReference>
<dbReference type="InterPro" id="IPR036388">
    <property type="entry name" value="WH-like_DNA-bd_sf"/>
</dbReference>
<dbReference type="Pfam" id="PF13601">
    <property type="entry name" value="HTH_34"/>
    <property type="match status" value="1"/>
</dbReference>
<evidence type="ECO:0000259" key="1">
    <source>
        <dbReference type="Pfam" id="PF13601"/>
    </source>
</evidence>
<dbReference type="InterPro" id="IPR036390">
    <property type="entry name" value="WH_DNA-bd_sf"/>
</dbReference>
<name>A0ABS2THT9_9ACTO</name>
<keyword evidence="3" id="KW-1185">Reference proteome</keyword>
<sequence length="101" mass="11108">MSNKRGAHAQLDPIIHPLPRLRLCAILAPLDWEEFQTLRDLLKTSDSALSKQLSALTEAGYVEQLRASRGGRSRVRVHLTAAGRRAFRAHLAALAALAQSE</sequence>
<evidence type="ECO:0000313" key="2">
    <source>
        <dbReference type="EMBL" id="MBM9434229.1"/>
    </source>
</evidence>
<dbReference type="SUPFAM" id="SSF46785">
    <property type="entry name" value="Winged helix' DNA-binding domain"/>
    <property type="match status" value="1"/>
</dbReference>
<dbReference type="PANTHER" id="PTHR37318:SF1">
    <property type="entry name" value="BSL7504 PROTEIN"/>
    <property type="match status" value="1"/>
</dbReference>
<dbReference type="Proteomes" id="UP000705983">
    <property type="component" value="Unassembled WGS sequence"/>
</dbReference>